<sequence length="74" mass="8163">MASDAKPLIEGEGRQGSAAVIARHYPAPSTHVMLGRRQVKPRFTFHAKDDKCADVLTNYRLYSTIVAQLFGDTS</sequence>
<dbReference type="AlphaFoldDB" id="A0AAE0ZIN3"/>
<protein>
    <submittedName>
        <fullName evidence="1">Uncharacterized protein</fullName>
    </submittedName>
</protein>
<name>A0AAE0ZIN3_9GAST</name>
<organism evidence="1 2">
    <name type="scientific">Elysia crispata</name>
    <name type="common">lettuce slug</name>
    <dbReference type="NCBI Taxonomy" id="231223"/>
    <lineage>
        <taxon>Eukaryota</taxon>
        <taxon>Metazoa</taxon>
        <taxon>Spiralia</taxon>
        <taxon>Lophotrochozoa</taxon>
        <taxon>Mollusca</taxon>
        <taxon>Gastropoda</taxon>
        <taxon>Heterobranchia</taxon>
        <taxon>Euthyneura</taxon>
        <taxon>Panpulmonata</taxon>
        <taxon>Sacoglossa</taxon>
        <taxon>Placobranchoidea</taxon>
        <taxon>Plakobranchidae</taxon>
        <taxon>Elysia</taxon>
    </lineage>
</organism>
<dbReference type="EMBL" id="JAWDGP010003866">
    <property type="protein sequence ID" value="KAK3770134.1"/>
    <property type="molecule type" value="Genomic_DNA"/>
</dbReference>
<evidence type="ECO:0000313" key="2">
    <source>
        <dbReference type="Proteomes" id="UP001283361"/>
    </source>
</evidence>
<comment type="caution">
    <text evidence="1">The sequence shown here is derived from an EMBL/GenBank/DDBJ whole genome shotgun (WGS) entry which is preliminary data.</text>
</comment>
<dbReference type="Proteomes" id="UP001283361">
    <property type="component" value="Unassembled WGS sequence"/>
</dbReference>
<keyword evidence="2" id="KW-1185">Reference proteome</keyword>
<proteinExistence type="predicted"/>
<evidence type="ECO:0000313" key="1">
    <source>
        <dbReference type="EMBL" id="KAK3770134.1"/>
    </source>
</evidence>
<accession>A0AAE0ZIN3</accession>
<gene>
    <name evidence="1" type="ORF">RRG08_007045</name>
</gene>
<reference evidence="1" key="1">
    <citation type="journal article" date="2023" name="G3 (Bethesda)">
        <title>A reference genome for the long-term kleptoplast-retaining sea slug Elysia crispata morphotype clarki.</title>
        <authorList>
            <person name="Eastman K.E."/>
            <person name="Pendleton A.L."/>
            <person name="Shaikh M.A."/>
            <person name="Suttiyut T."/>
            <person name="Ogas R."/>
            <person name="Tomko P."/>
            <person name="Gavelis G."/>
            <person name="Widhalm J.R."/>
            <person name="Wisecaver J.H."/>
        </authorList>
    </citation>
    <scope>NUCLEOTIDE SEQUENCE</scope>
    <source>
        <strain evidence="1">ECLA1</strain>
    </source>
</reference>